<dbReference type="Proteomes" id="UP000053477">
    <property type="component" value="Unassembled WGS sequence"/>
</dbReference>
<dbReference type="InParanoid" id="A0A0H2R337"/>
<name>A0A0H2R337_9AGAM</name>
<keyword evidence="2" id="KW-1185">Reference proteome</keyword>
<dbReference type="STRING" id="27342.A0A0H2R337"/>
<proteinExistence type="predicted"/>
<protein>
    <recommendedName>
        <fullName evidence="3">BTB domain-containing protein</fullName>
    </recommendedName>
</protein>
<dbReference type="Gene3D" id="3.30.710.10">
    <property type="entry name" value="Potassium Channel Kv1.1, Chain A"/>
    <property type="match status" value="1"/>
</dbReference>
<evidence type="ECO:0008006" key="3">
    <source>
        <dbReference type="Google" id="ProtNLM"/>
    </source>
</evidence>
<gene>
    <name evidence="1" type="ORF">SCHPADRAFT_946310</name>
</gene>
<dbReference type="EMBL" id="KQ086229">
    <property type="protein sequence ID" value="KLO06185.1"/>
    <property type="molecule type" value="Genomic_DNA"/>
</dbReference>
<evidence type="ECO:0000313" key="2">
    <source>
        <dbReference type="Proteomes" id="UP000053477"/>
    </source>
</evidence>
<evidence type="ECO:0000313" key="1">
    <source>
        <dbReference type="EMBL" id="KLO06185.1"/>
    </source>
</evidence>
<organism evidence="1 2">
    <name type="scientific">Schizopora paradoxa</name>
    <dbReference type="NCBI Taxonomy" id="27342"/>
    <lineage>
        <taxon>Eukaryota</taxon>
        <taxon>Fungi</taxon>
        <taxon>Dikarya</taxon>
        <taxon>Basidiomycota</taxon>
        <taxon>Agaricomycotina</taxon>
        <taxon>Agaricomycetes</taxon>
        <taxon>Hymenochaetales</taxon>
        <taxon>Schizoporaceae</taxon>
        <taxon>Schizopora</taxon>
    </lineage>
</organism>
<reference evidence="1 2" key="1">
    <citation type="submission" date="2015-04" db="EMBL/GenBank/DDBJ databases">
        <title>Complete genome sequence of Schizopora paradoxa KUC8140, a cosmopolitan wood degrader in East Asia.</title>
        <authorList>
            <consortium name="DOE Joint Genome Institute"/>
            <person name="Min B."/>
            <person name="Park H."/>
            <person name="Jang Y."/>
            <person name="Kim J.-J."/>
            <person name="Kim K.H."/>
            <person name="Pangilinan J."/>
            <person name="Lipzen A."/>
            <person name="Riley R."/>
            <person name="Grigoriev I.V."/>
            <person name="Spatafora J.W."/>
            <person name="Choi I.-G."/>
        </authorList>
    </citation>
    <scope>NUCLEOTIDE SEQUENCE [LARGE SCALE GENOMIC DNA]</scope>
    <source>
        <strain evidence="1 2">KUC8140</strain>
    </source>
</reference>
<dbReference type="AlphaFoldDB" id="A0A0H2R337"/>
<sequence>MSFDITEDCDFVVLVAKDETQFPLPSLALRQASPVFSDMMQMPRVIDDDQNMAPELVKLEEDASTLSFIVKFVTGCSIACSGADPTLQFHNVVVAADKYGMDGLQNFLRVYCRAHWNILASDPIALFAAVRKADWREYFWRATRETLKIDLCLPQHAVAMEELLTSDLKLELSIIRGIRKDVFLDILNSNVVHLSFPADSRPTCTCGCPIVFRTLNLVSEALARLLKDLDARPLGDFVWSQDYQLQDSFLAQCDACETNYIDLSTFAVKVCEPSYAERLADLYPLRSLEHYDKKIYGGF</sequence>
<dbReference type="InterPro" id="IPR011333">
    <property type="entry name" value="SKP1/BTB/POZ_sf"/>
</dbReference>
<accession>A0A0H2R337</accession>